<reference evidence="3" key="2">
    <citation type="journal article" date="2021" name="PeerJ">
        <title>Extensive microbial diversity within the chicken gut microbiome revealed by metagenomics and culture.</title>
        <authorList>
            <person name="Gilroy R."/>
            <person name="Ravi A."/>
            <person name="Getino M."/>
            <person name="Pursley I."/>
            <person name="Horton D.L."/>
            <person name="Alikhan N.F."/>
            <person name="Baker D."/>
            <person name="Gharbi K."/>
            <person name="Hall N."/>
            <person name="Watson M."/>
            <person name="Adriaenssens E.M."/>
            <person name="Foster-Nyarko E."/>
            <person name="Jarju S."/>
            <person name="Secka A."/>
            <person name="Antonio M."/>
            <person name="Oren A."/>
            <person name="Chaudhuri R.R."/>
            <person name="La Ragione R."/>
            <person name="Hildebrand F."/>
            <person name="Pallen M.J."/>
        </authorList>
    </citation>
    <scope>NUCLEOTIDE SEQUENCE</scope>
    <source>
        <strain evidence="3">ChiW13-3771</strain>
    </source>
</reference>
<evidence type="ECO:0000256" key="1">
    <source>
        <dbReference type="ARBA" id="ARBA00022801"/>
    </source>
</evidence>
<dbReference type="InterPro" id="IPR050300">
    <property type="entry name" value="GDXG_lipolytic_enzyme"/>
</dbReference>
<dbReference type="PANTHER" id="PTHR48081">
    <property type="entry name" value="AB HYDROLASE SUPERFAMILY PROTEIN C4A8.06C"/>
    <property type="match status" value="1"/>
</dbReference>
<accession>A0A9D1EFJ2</accession>
<gene>
    <name evidence="3" type="ORF">IAC96_10540</name>
</gene>
<evidence type="ECO:0000259" key="2">
    <source>
        <dbReference type="Pfam" id="PF07859"/>
    </source>
</evidence>
<dbReference type="AlphaFoldDB" id="A0A9D1EFJ2"/>
<dbReference type="EMBL" id="DVHN01000137">
    <property type="protein sequence ID" value="HIR89379.1"/>
    <property type="molecule type" value="Genomic_DNA"/>
</dbReference>
<reference evidence="3" key="1">
    <citation type="submission" date="2020-10" db="EMBL/GenBank/DDBJ databases">
        <authorList>
            <person name="Gilroy R."/>
        </authorList>
    </citation>
    <scope>NUCLEOTIDE SEQUENCE</scope>
    <source>
        <strain evidence="3">ChiW13-3771</strain>
    </source>
</reference>
<feature type="domain" description="Alpha/beta hydrolase fold-3" evidence="2">
    <location>
        <begin position="86"/>
        <end position="292"/>
    </location>
</feature>
<dbReference type="InterPro" id="IPR013094">
    <property type="entry name" value="AB_hydrolase_3"/>
</dbReference>
<protein>
    <submittedName>
        <fullName evidence="3">Alpha/beta hydrolase</fullName>
    </submittedName>
</protein>
<comment type="caution">
    <text evidence="3">The sequence shown here is derived from an EMBL/GenBank/DDBJ whole genome shotgun (WGS) entry which is preliminary data.</text>
</comment>
<sequence length="345" mass="39215">MEKYSISNQMIRKELRFSGKIIRTIMPYFKTSTLEKCNKIMDKYAKGKWLGKQTVMKEHWIKRADKSQLRLCICIPKKRKKSVPGLLWIHGGGYAIGLPEQDFRYMEKFAVNFGCICVSPDYRRSIEAPYPAALDDCYLALVWLKEHAADYDINPSQIFIGGDSAGGGLAAAVSLYARDKGEVAIAYQMLLYPMIDDRMNTASSVNNDAPVWNSKSNEASWKLYLGDRYGTSDVPVYAAPAREQNYKNLPPTCAFVGTIEPFYDETVTYMKNLHKAGVKLCFREYKGCFHAFDQICPRSKAAKSADRFLMNAFQYAVEHFFAAQPKKRSYSGDSVRASSKADYEY</sequence>
<dbReference type="SUPFAM" id="SSF53474">
    <property type="entry name" value="alpha/beta-Hydrolases"/>
    <property type="match status" value="1"/>
</dbReference>
<keyword evidence="1 3" id="KW-0378">Hydrolase</keyword>
<organism evidence="3 4">
    <name type="scientific">Candidatus Fimimorpha faecalis</name>
    <dbReference type="NCBI Taxonomy" id="2840824"/>
    <lineage>
        <taxon>Bacteria</taxon>
        <taxon>Bacillati</taxon>
        <taxon>Bacillota</taxon>
        <taxon>Clostridia</taxon>
        <taxon>Eubacteriales</taxon>
        <taxon>Candidatus Fimimorpha</taxon>
    </lineage>
</organism>
<proteinExistence type="predicted"/>
<dbReference type="PANTHER" id="PTHR48081:SF8">
    <property type="entry name" value="ALPHA_BETA HYDROLASE FOLD-3 DOMAIN-CONTAINING PROTEIN-RELATED"/>
    <property type="match status" value="1"/>
</dbReference>
<evidence type="ECO:0000313" key="3">
    <source>
        <dbReference type="EMBL" id="HIR89379.1"/>
    </source>
</evidence>
<evidence type="ECO:0000313" key="4">
    <source>
        <dbReference type="Proteomes" id="UP000824201"/>
    </source>
</evidence>
<dbReference type="GO" id="GO:0016787">
    <property type="term" value="F:hydrolase activity"/>
    <property type="evidence" value="ECO:0007669"/>
    <property type="project" value="UniProtKB-KW"/>
</dbReference>
<dbReference type="Gene3D" id="3.40.50.1820">
    <property type="entry name" value="alpha/beta hydrolase"/>
    <property type="match status" value="1"/>
</dbReference>
<dbReference type="Pfam" id="PF07859">
    <property type="entry name" value="Abhydrolase_3"/>
    <property type="match status" value="1"/>
</dbReference>
<name>A0A9D1EFJ2_9FIRM</name>
<dbReference type="Proteomes" id="UP000824201">
    <property type="component" value="Unassembled WGS sequence"/>
</dbReference>
<dbReference type="InterPro" id="IPR029058">
    <property type="entry name" value="AB_hydrolase_fold"/>
</dbReference>